<keyword evidence="4" id="KW-1185">Reference proteome</keyword>
<protein>
    <submittedName>
        <fullName evidence="5">Disease resistance protein RPS4-like</fullName>
    </submittedName>
</protein>
<keyword evidence="1" id="KW-0433">Leucine-rich repeat</keyword>
<evidence type="ECO:0000259" key="3">
    <source>
        <dbReference type="Pfam" id="PF20160"/>
    </source>
</evidence>
<evidence type="ECO:0000256" key="2">
    <source>
        <dbReference type="ARBA" id="ARBA00022737"/>
    </source>
</evidence>
<feature type="domain" description="C-JID" evidence="3">
    <location>
        <begin position="204"/>
        <end position="248"/>
    </location>
</feature>
<organism evidence="4 5">
    <name type="scientific">Durio zibethinus</name>
    <name type="common">Durian</name>
    <dbReference type="NCBI Taxonomy" id="66656"/>
    <lineage>
        <taxon>Eukaryota</taxon>
        <taxon>Viridiplantae</taxon>
        <taxon>Streptophyta</taxon>
        <taxon>Embryophyta</taxon>
        <taxon>Tracheophyta</taxon>
        <taxon>Spermatophyta</taxon>
        <taxon>Magnoliopsida</taxon>
        <taxon>eudicotyledons</taxon>
        <taxon>Gunneridae</taxon>
        <taxon>Pentapetalae</taxon>
        <taxon>rosids</taxon>
        <taxon>malvids</taxon>
        <taxon>Malvales</taxon>
        <taxon>Malvaceae</taxon>
        <taxon>Helicteroideae</taxon>
        <taxon>Durio</taxon>
    </lineage>
</organism>
<dbReference type="RefSeq" id="XP_022735583.1">
    <property type="nucleotide sequence ID" value="XM_022879848.1"/>
</dbReference>
<dbReference type="AlphaFoldDB" id="A0A6P5Y570"/>
<dbReference type="KEGG" id="dzi:111288902"/>
<accession>A0A6P5Y570</accession>
<evidence type="ECO:0000313" key="5">
    <source>
        <dbReference type="RefSeq" id="XP_022735583.1"/>
    </source>
</evidence>
<proteinExistence type="predicted"/>
<dbReference type="OrthoDB" id="1751997at2759"/>
<dbReference type="SUPFAM" id="SSF52047">
    <property type="entry name" value="RNI-like"/>
    <property type="match status" value="1"/>
</dbReference>
<dbReference type="Gene3D" id="3.80.10.10">
    <property type="entry name" value="Ribonuclease Inhibitor"/>
    <property type="match status" value="1"/>
</dbReference>
<reference evidence="5" key="1">
    <citation type="submission" date="2025-08" db="UniProtKB">
        <authorList>
            <consortium name="RefSeq"/>
        </authorList>
    </citation>
    <scope>IDENTIFICATION</scope>
    <source>
        <tissue evidence="5">Fruit stalk</tissue>
    </source>
</reference>
<dbReference type="Pfam" id="PF20160">
    <property type="entry name" value="C-JID"/>
    <property type="match status" value="1"/>
</dbReference>
<dbReference type="Proteomes" id="UP000515121">
    <property type="component" value="Unplaced"/>
</dbReference>
<dbReference type="InterPro" id="IPR045344">
    <property type="entry name" value="C-JID"/>
</dbReference>
<dbReference type="PANTHER" id="PTHR45752">
    <property type="entry name" value="LEUCINE-RICH REPEAT-CONTAINING"/>
    <property type="match status" value="1"/>
</dbReference>
<dbReference type="InterPro" id="IPR050715">
    <property type="entry name" value="LRR-SigEffector_domain"/>
</dbReference>
<dbReference type="GeneID" id="111288902"/>
<evidence type="ECO:0000256" key="1">
    <source>
        <dbReference type="ARBA" id="ARBA00022614"/>
    </source>
</evidence>
<dbReference type="InterPro" id="IPR032675">
    <property type="entry name" value="LRR_dom_sf"/>
</dbReference>
<dbReference type="PANTHER" id="PTHR45752:SF195">
    <property type="entry name" value="LEUCINE-RICH REPEAT (LRR) FAMILY PROTEIN-RELATED"/>
    <property type="match status" value="1"/>
</dbReference>
<gene>
    <name evidence="5" type="primary">LOC111288902</name>
</gene>
<keyword evidence="2" id="KW-0677">Repeat</keyword>
<sequence length="289" mass="32434">MESLYELVLLGCSNLQRFPEIDGEMKCLQLLHLDGTGIEELSSSIVETLPENLLQVEFLEELDLSETSITMPSSFIFQFKNLKVLFFKGCQGTTDSMALMLPPLSETLTRLSNLDWLDLVDCRKLKALPKPLPMMKQVGIDDCALLEEAADPLTAIGNDSLHRGFDEFGGNNSFKLAEKNNPLTLLKKIIKVFANVTRVFDIFVPGSEIPEWFNHRTDGSSIKITLSPNIQNDSQWVGVALCCVFVNDEANSFDNDRWKPSKDICRRRISAIKWMVTIVNMVGPVISSQ</sequence>
<evidence type="ECO:0000313" key="4">
    <source>
        <dbReference type="Proteomes" id="UP000515121"/>
    </source>
</evidence>
<name>A0A6P5Y570_DURZI</name>